<evidence type="ECO:0000256" key="8">
    <source>
        <dbReference type="PIRSR" id="PIRSR000862-1"/>
    </source>
</evidence>
<dbReference type="InParanoid" id="A0A5K4FD08"/>
<feature type="active site" description="Nucleophile" evidence="8">
    <location>
        <position position="170"/>
    </location>
</feature>
<proteinExistence type="inferred from homology"/>
<feature type="signal peptide" evidence="9">
    <location>
        <begin position="1"/>
        <end position="25"/>
    </location>
</feature>
<organism evidence="11 12">
    <name type="scientific">Schistosoma mansoni</name>
    <name type="common">Blood fluke</name>
    <dbReference type="NCBI Taxonomy" id="6183"/>
    <lineage>
        <taxon>Eukaryota</taxon>
        <taxon>Metazoa</taxon>
        <taxon>Spiralia</taxon>
        <taxon>Lophotrochozoa</taxon>
        <taxon>Platyhelminthes</taxon>
        <taxon>Trematoda</taxon>
        <taxon>Digenea</taxon>
        <taxon>Strigeidida</taxon>
        <taxon>Schistosomatoidea</taxon>
        <taxon>Schistosomatidae</taxon>
        <taxon>Schistosoma</taxon>
    </lineage>
</organism>
<evidence type="ECO:0000256" key="7">
    <source>
        <dbReference type="PIRNR" id="PIRNR000862"/>
    </source>
</evidence>
<keyword evidence="6" id="KW-0325">Glycoprotein</keyword>
<protein>
    <recommendedName>
        <fullName evidence="7">Lipase</fullName>
    </recommendedName>
</protein>
<dbReference type="ExpressionAtlas" id="A0A5K4FD08">
    <property type="expression patterns" value="baseline"/>
</dbReference>
<dbReference type="AlphaFoldDB" id="A0A5K4FD08"/>
<evidence type="ECO:0000256" key="2">
    <source>
        <dbReference type="ARBA" id="ARBA00022729"/>
    </source>
</evidence>
<evidence type="ECO:0000256" key="1">
    <source>
        <dbReference type="ARBA" id="ARBA00010701"/>
    </source>
</evidence>
<feature type="active site" description="Charge relay system" evidence="8">
    <location>
        <position position="370"/>
    </location>
</feature>
<keyword evidence="11" id="KW-1185">Reference proteome</keyword>
<keyword evidence="3 7" id="KW-0378">Hydrolase</keyword>
<keyword evidence="2 9" id="KW-0732">Signal</keyword>
<feature type="domain" description="Partial AB-hydrolase lipase" evidence="10">
    <location>
        <begin position="36"/>
        <end position="95"/>
    </location>
</feature>
<dbReference type="InterPro" id="IPR025483">
    <property type="entry name" value="Lipase_euk"/>
</dbReference>
<evidence type="ECO:0000313" key="12">
    <source>
        <dbReference type="WBParaSite" id="Smp_343920.1"/>
    </source>
</evidence>
<dbReference type="GO" id="GO:0016042">
    <property type="term" value="P:lipid catabolic process"/>
    <property type="evidence" value="ECO:0007669"/>
    <property type="project" value="UniProtKB-KW"/>
</dbReference>
<dbReference type="FunFam" id="3.40.50.1820:FF:000057">
    <property type="entry name" value="Lipase"/>
    <property type="match status" value="1"/>
</dbReference>
<dbReference type="SUPFAM" id="SSF53474">
    <property type="entry name" value="alpha/beta-Hydrolases"/>
    <property type="match status" value="1"/>
</dbReference>
<dbReference type="WBParaSite" id="Smp_343920.1">
    <property type="protein sequence ID" value="Smp_343920.1"/>
    <property type="gene ID" value="Smp_343920"/>
</dbReference>
<reference evidence="11" key="1">
    <citation type="journal article" date="2012" name="PLoS Negl. Trop. Dis.">
        <title>A systematically improved high quality genome and transcriptome of the human blood fluke Schistosoma mansoni.</title>
        <authorList>
            <person name="Protasio A.V."/>
            <person name="Tsai I.J."/>
            <person name="Babbage A."/>
            <person name="Nichol S."/>
            <person name="Hunt M."/>
            <person name="Aslett M.A."/>
            <person name="De Silva N."/>
            <person name="Velarde G.S."/>
            <person name="Anderson T.J."/>
            <person name="Clark R.C."/>
            <person name="Davidson C."/>
            <person name="Dillon G.P."/>
            <person name="Holroyd N.E."/>
            <person name="LoVerde P.T."/>
            <person name="Lloyd C."/>
            <person name="McQuillan J."/>
            <person name="Oliveira G."/>
            <person name="Otto T.D."/>
            <person name="Parker-Manuel S.J."/>
            <person name="Quail M.A."/>
            <person name="Wilson R.A."/>
            <person name="Zerlotini A."/>
            <person name="Dunne D.W."/>
            <person name="Berriman M."/>
        </authorList>
    </citation>
    <scope>NUCLEOTIDE SEQUENCE [LARGE SCALE GENOMIC DNA]</scope>
    <source>
        <strain evidence="11">Puerto Rican</strain>
    </source>
</reference>
<accession>A0A5K4FD08</accession>
<feature type="active site" description="Charge relay system" evidence="8">
    <location>
        <position position="340"/>
    </location>
</feature>
<dbReference type="PIRSF" id="PIRSF000862">
    <property type="entry name" value="Steryl_ester_lip"/>
    <property type="match status" value="1"/>
</dbReference>
<reference evidence="12" key="2">
    <citation type="submission" date="2019-11" db="UniProtKB">
        <authorList>
            <consortium name="WormBaseParasite"/>
        </authorList>
    </citation>
    <scope>IDENTIFICATION</scope>
    <source>
        <strain evidence="12">Puerto Rican</strain>
    </source>
</reference>
<comment type="similarity">
    <text evidence="1 7">Belongs to the AB hydrolase superfamily. Lipase family.</text>
</comment>
<dbReference type="STRING" id="6183.A0A5K4FD08"/>
<dbReference type="Gene3D" id="3.40.50.1820">
    <property type="entry name" value="alpha/beta hydrolase"/>
    <property type="match status" value="1"/>
</dbReference>
<evidence type="ECO:0000256" key="6">
    <source>
        <dbReference type="ARBA" id="ARBA00023180"/>
    </source>
</evidence>
<dbReference type="InterPro" id="IPR006693">
    <property type="entry name" value="AB_hydrolase_lipase"/>
</dbReference>
<evidence type="ECO:0000313" key="11">
    <source>
        <dbReference type="Proteomes" id="UP000008854"/>
    </source>
</evidence>
<dbReference type="Proteomes" id="UP000008854">
    <property type="component" value="Unassembled WGS sequence"/>
</dbReference>
<feature type="chain" id="PRO_5040438110" description="Lipase" evidence="9">
    <location>
        <begin position="26"/>
        <end position="396"/>
    </location>
</feature>
<evidence type="ECO:0000256" key="9">
    <source>
        <dbReference type="SAM" id="SignalP"/>
    </source>
</evidence>
<dbReference type="GO" id="GO:0016788">
    <property type="term" value="F:hydrolase activity, acting on ester bonds"/>
    <property type="evidence" value="ECO:0007669"/>
    <property type="project" value="InterPro"/>
</dbReference>
<name>A0A5K4FD08_SCHMA</name>
<evidence type="ECO:0000256" key="4">
    <source>
        <dbReference type="ARBA" id="ARBA00022963"/>
    </source>
</evidence>
<dbReference type="PANTHER" id="PTHR11005">
    <property type="entry name" value="LYSOSOMAL ACID LIPASE-RELATED"/>
    <property type="match status" value="1"/>
</dbReference>
<dbReference type="Pfam" id="PF04083">
    <property type="entry name" value="Abhydro_lipase"/>
    <property type="match status" value="1"/>
</dbReference>
<evidence type="ECO:0000259" key="10">
    <source>
        <dbReference type="Pfam" id="PF04083"/>
    </source>
</evidence>
<evidence type="ECO:0000256" key="5">
    <source>
        <dbReference type="ARBA" id="ARBA00023098"/>
    </source>
</evidence>
<keyword evidence="4 7" id="KW-0442">Lipid degradation</keyword>
<evidence type="ECO:0000256" key="3">
    <source>
        <dbReference type="ARBA" id="ARBA00022801"/>
    </source>
</evidence>
<keyword evidence="5" id="KW-0443">Lipid metabolism</keyword>
<dbReference type="InterPro" id="IPR029058">
    <property type="entry name" value="AB_hydrolase_fold"/>
</dbReference>
<sequence>MIFVFLIRWIGYFCFHLNLVGSTFGIEIDPEIYMNISEIIRRQGYLVEEHEITTSDQYILCLIRLYTNQSVYQKRKVVLLQHGLLDSSHAWVMNLKNQSLGYILADYGYDVWLANSRGNTYSKKHKHLDSSQKEYWDFSWQEMSSYDFPATIRHIISVTRMKQLSYIGFSQGSLIAMTALDDNPELQSNINLFIAFGPVGYFANVKGIFLPLVHHYVTAQFVLGYLTRGEVLPSDHYMKILGKYVCGFYPNLCMSVIDSIAGNDGFNTNLTRLPLTIAHSPAGTSIKNLVHFSQMIDSHLLQKFDYGQYMNRHIYGQDDPPSYTLKNFNIPTVIYHGGNDHLCTNESIDLLKQRINKTIISVNYIENYNHLGYFWSTNAVDLIYSSLLRLMEKYQE</sequence>
<dbReference type="FunCoup" id="A0A5K4FD08">
    <property type="interactions" value="208"/>
</dbReference>